<evidence type="ECO:0000313" key="5">
    <source>
        <dbReference type="EMBL" id="KZP31247.1"/>
    </source>
</evidence>
<dbReference type="PANTHER" id="PTHR12121:SF45">
    <property type="entry name" value="NOCTURNIN"/>
    <property type="match status" value="1"/>
</dbReference>
<protein>
    <submittedName>
        <fullName evidence="5">Endonuclease/exonuclease/phosphatase</fullName>
    </submittedName>
</protein>
<name>A0A166U2N3_9AGAM</name>
<dbReference type="Pfam" id="PF03372">
    <property type="entry name" value="Exo_endo_phos"/>
    <property type="match status" value="1"/>
</dbReference>
<keyword evidence="5" id="KW-0540">Nuclease</keyword>
<evidence type="ECO:0000256" key="3">
    <source>
        <dbReference type="SAM" id="MobiDB-lite"/>
    </source>
</evidence>
<reference evidence="5 6" key="1">
    <citation type="journal article" date="2016" name="Mol. Biol. Evol.">
        <title>Comparative Genomics of Early-Diverging Mushroom-Forming Fungi Provides Insights into the Origins of Lignocellulose Decay Capabilities.</title>
        <authorList>
            <person name="Nagy L.G."/>
            <person name="Riley R."/>
            <person name="Tritt A."/>
            <person name="Adam C."/>
            <person name="Daum C."/>
            <person name="Floudas D."/>
            <person name="Sun H."/>
            <person name="Yadav J.S."/>
            <person name="Pangilinan J."/>
            <person name="Larsson K.H."/>
            <person name="Matsuura K."/>
            <person name="Barry K."/>
            <person name="Labutti K."/>
            <person name="Kuo R."/>
            <person name="Ohm R.A."/>
            <person name="Bhattacharya S.S."/>
            <person name="Shirouzu T."/>
            <person name="Yoshinaga Y."/>
            <person name="Martin F.M."/>
            <person name="Grigoriev I.V."/>
            <person name="Hibbett D.S."/>
        </authorList>
    </citation>
    <scope>NUCLEOTIDE SEQUENCE [LARGE SCALE GENOMIC DNA]</scope>
    <source>
        <strain evidence="5 6">CBS 109695</strain>
    </source>
</reference>
<evidence type="ECO:0000259" key="4">
    <source>
        <dbReference type="Pfam" id="PF03372"/>
    </source>
</evidence>
<evidence type="ECO:0000256" key="1">
    <source>
        <dbReference type="ARBA" id="ARBA00010774"/>
    </source>
</evidence>
<comment type="similarity">
    <text evidence="1">Belongs to the CCR4/nocturin family.</text>
</comment>
<dbReference type="Gene3D" id="3.60.10.10">
    <property type="entry name" value="Endonuclease/exonuclease/phosphatase"/>
    <property type="match status" value="1"/>
</dbReference>
<proteinExistence type="inferred from homology"/>
<keyword evidence="2" id="KW-0378">Hydrolase</keyword>
<dbReference type="InterPro" id="IPR005135">
    <property type="entry name" value="Endo/exonuclease/phosphatase"/>
</dbReference>
<feature type="domain" description="Endonuclease/exonuclease/phosphatase" evidence="4">
    <location>
        <begin position="69"/>
        <end position="404"/>
    </location>
</feature>
<dbReference type="AlphaFoldDB" id="A0A166U2N3"/>
<evidence type="ECO:0000256" key="2">
    <source>
        <dbReference type="ARBA" id="ARBA00022801"/>
    </source>
</evidence>
<keyword evidence="5" id="KW-0255">Endonuclease</keyword>
<gene>
    <name evidence="5" type="ORF">FIBSPDRAFT_1037701</name>
</gene>
<dbReference type="SUPFAM" id="SSF56219">
    <property type="entry name" value="DNase I-like"/>
    <property type="match status" value="1"/>
</dbReference>
<dbReference type="PANTHER" id="PTHR12121">
    <property type="entry name" value="CARBON CATABOLITE REPRESSOR PROTEIN 4"/>
    <property type="match status" value="1"/>
</dbReference>
<accession>A0A166U2N3</accession>
<dbReference type="Proteomes" id="UP000076532">
    <property type="component" value="Unassembled WGS sequence"/>
</dbReference>
<dbReference type="GO" id="GO:0004519">
    <property type="term" value="F:endonuclease activity"/>
    <property type="evidence" value="ECO:0007669"/>
    <property type="project" value="UniProtKB-KW"/>
</dbReference>
<sequence>MSKPDYQPTLEQIALAEEKRAKRAKLAATIPTAPKAIVVDVVKGRILPRKWINLPTTEGSKESMRVKIMTWNLLAQILVRRELFPTSDCLKASQREHMIYNEILTHKADIACMQEVDRLEKLLPVLNEAGYDHAYTSGPQKKHGCLIAFAREKFEKVAEKTVYYDNEEIRSEGDEQCRIGSSFRTKNIGFIVALRGVGSATSAEERGVIVATTHLFWHPRYTYERARQAGILVREVFKFRETIGHEDWPCIISGDFNFGPDDPGYSLLVGDPLLAAQEDRMAPSRVVHRSLDPSIPPTSAKVPGDEDEGGGGEESKSDKLKVITNARPARASDGLMSPSELAMLFANPVHSAYEEGLTKLRKSSANIPTYGDNVAIHPARRGANEPEWTSYTHFWQAVLDYIFVLDPKGGHSSVVGFAEPHQTKDLQPGLPRQGVCGSDHVSLCAEIVLENRQN</sequence>
<dbReference type="InterPro" id="IPR036691">
    <property type="entry name" value="Endo/exonu/phosph_ase_sf"/>
</dbReference>
<keyword evidence="6" id="KW-1185">Reference proteome</keyword>
<dbReference type="InterPro" id="IPR050410">
    <property type="entry name" value="CCR4/nocturin_mRNA_transcr"/>
</dbReference>
<dbReference type="GO" id="GO:0000175">
    <property type="term" value="F:3'-5'-RNA exonuclease activity"/>
    <property type="evidence" value="ECO:0007669"/>
    <property type="project" value="TreeGrafter"/>
</dbReference>
<dbReference type="GO" id="GO:0006139">
    <property type="term" value="P:nucleobase-containing compound metabolic process"/>
    <property type="evidence" value="ECO:0007669"/>
    <property type="project" value="UniProtKB-ARBA"/>
</dbReference>
<dbReference type="STRING" id="436010.A0A166U2N3"/>
<evidence type="ECO:0000313" key="6">
    <source>
        <dbReference type="Proteomes" id="UP000076532"/>
    </source>
</evidence>
<dbReference type="EMBL" id="KV417490">
    <property type="protein sequence ID" value="KZP31247.1"/>
    <property type="molecule type" value="Genomic_DNA"/>
</dbReference>
<dbReference type="OrthoDB" id="428734at2759"/>
<organism evidence="5 6">
    <name type="scientific">Athelia psychrophila</name>
    <dbReference type="NCBI Taxonomy" id="1759441"/>
    <lineage>
        <taxon>Eukaryota</taxon>
        <taxon>Fungi</taxon>
        <taxon>Dikarya</taxon>
        <taxon>Basidiomycota</taxon>
        <taxon>Agaricomycotina</taxon>
        <taxon>Agaricomycetes</taxon>
        <taxon>Agaricomycetidae</taxon>
        <taxon>Atheliales</taxon>
        <taxon>Atheliaceae</taxon>
        <taxon>Athelia</taxon>
    </lineage>
</organism>
<feature type="region of interest" description="Disordered" evidence="3">
    <location>
        <begin position="285"/>
        <end position="320"/>
    </location>
</feature>